<feature type="region of interest" description="Disordered" evidence="1">
    <location>
        <begin position="42"/>
        <end position="84"/>
    </location>
</feature>
<dbReference type="EMBL" id="UZAU01000662">
    <property type="status" value="NOT_ANNOTATED_CDS"/>
    <property type="molecule type" value="Genomic_DNA"/>
</dbReference>
<sequence>MCSWPKAYATTKNSKSKFEGMGTNLFHQESLLSLGEGEAAHQKSMPPWHTKGSNSMVSQFTKERGPPDLPNIGVHATHGHTTHAPFHGDDHGALSHHGGTHNKANQANDALCNTNLSIPTIGVRTRHTHAPLNGDGPHGKQNLSPSPPFRDLGMGREERR</sequence>
<protein>
    <submittedName>
        <fullName evidence="2">Uncharacterized protein</fullName>
    </submittedName>
</protein>
<dbReference type="Gramene" id="evm.model.07.1362">
    <property type="protein sequence ID" value="cds.evm.model.07.1362"/>
    <property type="gene ID" value="evm.TU.07.1362"/>
</dbReference>
<reference evidence="2" key="2">
    <citation type="submission" date="2021-03" db="UniProtKB">
        <authorList>
            <consortium name="EnsemblPlants"/>
        </authorList>
    </citation>
    <scope>IDENTIFICATION</scope>
</reference>
<dbReference type="AlphaFoldDB" id="A0A803Q2C6"/>
<keyword evidence="3" id="KW-1185">Reference proteome</keyword>
<proteinExistence type="predicted"/>
<evidence type="ECO:0000313" key="2">
    <source>
        <dbReference type="EnsemblPlants" id="cds.evm.model.07.1362"/>
    </source>
</evidence>
<evidence type="ECO:0000313" key="3">
    <source>
        <dbReference type="Proteomes" id="UP000596661"/>
    </source>
</evidence>
<evidence type="ECO:0000256" key="1">
    <source>
        <dbReference type="SAM" id="MobiDB-lite"/>
    </source>
</evidence>
<reference evidence="2" key="1">
    <citation type="submission" date="2018-11" db="EMBL/GenBank/DDBJ databases">
        <authorList>
            <person name="Grassa J C."/>
        </authorList>
    </citation>
    <scope>NUCLEOTIDE SEQUENCE [LARGE SCALE GENOMIC DNA]</scope>
</reference>
<feature type="compositionally biased region" description="Polar residues" evidence="1">
    <location>
        <begin position="51"/>
        <end position="60"/>
    </location>
</feature>
<organism evidence="2 3">
    <name type="scientific">Cannabis sativa</name>
    <name type="common">Hemp</name>
    <name type="synonym">Marijuana</name>
    <dbReference type="NCBI Taxonomy" id="3483"/>
    <lineage>
        <taxon>Eukaryota</taxon>
        <taxon>Viridiplantae</taxon>
        <taxon>Streptophyta</taxon>
        <taxon>Embryophyta</taxon>
        <taxon>Tracheophyta</taxon>
        <taxon>Spermatophyta</taxon>
        <taxon>Magnoliopsida</taxon>
        <taxon>eudicotyledons</taxon>
        <taxon>Gunneridae</taxon>
        <taxon>Pentapetalae</taxon>
        <taxon>rosids</taxon>
        <taxon>fabids</taxon>
        <taxon>Rosales</taxon>
        <taxon>Cannabaceae</taxon>
        <taxon>Cannabis</taxon>
    </lineage>
</organism>
<accession>A0A803Q2C6</accession>
<name>A0A803Q2C6_CANSA</name>
<dbReference type="EnsemblPlants" id="evm.model.07.1362">
    <property type="protein sequence ID" value="cds.evm.model.07.1362"/>
    <property type="gene ID" value="evm.TU.07.1362"/>
</dbReference>
<dbReference type="Proteomes" id="UP000596661">
    <property type="component" value="Chromosome 7"/>
</dbReference>
<feature type="region of interest" description="Disordered" evidence="1">
    <location>
        <begin position="126"/>
        <end position="160"/>
    </location>
</feature>